<name>A0A839SPQ7_9PROT</name>
<dbReference type="FunFam" id="3.40.50.720:FF:000213">
    <property type="entry name" value="Putative 2-hydroxyacid dehydrogenase"/>
    <property type="match status" value="1"/>
</dbReference>
<keyword evidence="8" id="KW-1185">Reference proteome</keyword>
<organism evidence="7 8">
    <name type="scientific">Limibacillus halophilus</name>
    <dbReference type="NCBI Taxonomy" id="1579333"/>
    <lineage>
        <taxon>Bacteria</taxon>
        <taxon>Pseudomonadati</taxon>
        <taxon>Pseudomonadota</taxon>
        <taxon>Alphaproteobacteria</taxon>
        <taxon>Rhodospirillales</taxon>
        <taxon>Rhodovibrionaceae</taxon>
        <taxon>Limibacillus</taxon>
    </lineage>
</organism>
<dbReference type="RefSeq" id="WP_183415003.1">
    <property type="nucleotide sequence ID" value="NZ_JACHXA010000001.1"/>
</dbReference>
<protein>
    <submittedName>
        <fullName evidence="7">Lactate dehydrogenase-like 2-hydroxyacid dehydrogenase</fullName>
    </submittedName>
</protein>
<reference evidence="7 8" key="1">
    <citation type="submission" date="2020-08" db="EMBL/GenBank/DDBJ databases">
        <title>Genomic Encyclopedia of Type Strains, Phase III (KMG-III): the genomes of soil and plant-associated and newly described type strains.</title>
        <authorList>
            <person name="Whitman W."/>
        </authorList>
    </citation>
    <scope>NUCLEOTIDE SEQUENCE [LARGE SCALE GENOMIC DNA]</scope>
    <source>
        <strain evidence="7 8">CECT 8803</strain>
    </source>
</reference>
<comment type="similarity">
    <text evidence="4">Belongs to the D-isomer specific 2-hydroxyacid dehydrogenase family.</text>
</comment>
<dbReference type="GO" id="GO:0030267">
    <property type="term" value="F:glyoxylate reductase (NADPH) activity"/>
    <property type="evidence" value="ECO:0007669"/>
    <property type="project" value="TreeGrafter"/>
</dbReference>
<evidence type="ECO:0000256" key="3">
    <source>
        <dbReference type="ARBA" id="ARBA00023027"/>
    </source>
</evidence>
<dbReference type="CDD" id="cd12156">
    <property type="entry name" value="HPPR"/>
    <property type="match status" value="1"/>
</dbReference>
<evidence type="ECO:0000313" key="7">
    <source>
        <dbReference type="EMBL" id="MBB3064198.1"/>
    </source>
</evidence>
<keyword evidence="3" id="KW-0520">NAD</keyword>
<evidence type="ECO:0000259" key="6">
    <source>
        <dbReference type="Pfam" id="PF02826"/>
    </source>
</evidence>
<dbReference type="InterPro" id="IPR036291">
    <property type="entry name" value="NAD(P)-bd_dom_sf"/>
</dbReference>
<dbReference type="InterPro" id="IPR006140">
    <property type="entry name" value="D-isomer_DH_NAD-bd"/>
</dbReference>
<dbReference type="PANTHER" id="PTHR10996:SF178">
    <property type="entry name" value="2-HYDROXYACID DEHYDROGENASE YGL185C-RELATED"/>
    <property type="match status" value="1"/>
</dbReference>
<feature type="domain" description="D-isomer specific 2-hydroxyacid dehydrogenase NAD-binding" evidence="6">
    <location>
        <begin position="108"/>
        <end position="280"/>
    </location>
</feature>
<evidence type="ECO:0000256" key="2">
    <source>
        <dbReference type="ARBA" id="ARBA00023002"/>
    </source>
</evidence>
<dbReference type="GO" id="GO:0051287">
    <property type="term" value="F:NAD binding"/>
    <property type="evidence" value="ECO:0007669"/>
    <property type="project" value="InterPro"/>
</dbReference>
<feature type="domain" description="D-isomer specific 2-hydroxyacid dehydrogenase catalytic" evidence="5">
    <location>
        <begin position="8"/>
        <end position="311"/>
    </location>
</feature>
<evidence type="ECO:0000259" key="5">
    <source>
        <dbReference type="Pfam" id="PF00389"/>
    </source>
</evidence>
<dbReference type="SUPFAM" id="SSF51735">
    <property type="entry name" value="NAD(P)-binding Rossmann-fold domains"/>
    <property type="match status" value="1"/>
</dbReference>
<dbReference type="InterPro" id="IPR006139">
    <property type="entry name" value="D-isomer_2_OHA_DH_cat_dom"/>
</dbReference>
<dbReference type="GO" id="GO:0005829">
    <property type="term" value="C:cytosol"/>
    <property type="evidence" value="ECO:0007669"/>
    <property type="project" value="TreeGrafter"/>
</dbReference>
<dbReference type="GO" id="GO:0016618">
    <property type="term" value="F:hydroxypyruvate reductase [NAD(P)H] activity"/>
    <property type="evidence" value="ECO:0007669"/>
    <property type="project" value="TreeGrafter"/>
</dbReference>
<evidence type="ECO:0000313" key="8">
    <source>
        <dbReference type="Proteomes" id="UP000581135"/>
    </source>
</evidence>
<keyword evidence="1" id="KW-0521">NADP</keyword>
<dbReference type="AlphaFoldDB" id="A0A839SPQ7"/>
<dbReference type="Proteomes" id="UP000581135">
    <property type="component" value="Unassembled WGS sequence"/>
</dbReference>
<dbReference type="PANTHER" id="PTHR10996">
    <property type="entry name" value="2-HYDROXYACID DEHYDROGENASE-RELATED"/>
    <property type="match status" value="1"/>
</dbReference>
<accession>A0A839SPQ7</accession>
<dbReference type="SUPFAM" id="SSF52283">
    <property type="entry name" value="Formate/glycerate dehydrogenase catalytic domain-like"/>
    <property type="match status" value="1"/>
</dbReference>
<keyword evidence="2 4" id="KW-0560">Oxidoreductase</keyword>
<sequence>MKQKILMIGPLMALVQEALAQNYDLLRYWEADDKDALLAAEGAKIKGIATDGHLGASRALMDRLPNLEIIVCQGVGYDAIDLEAARARGIAVTNTPEVLSNAVAELTLGMMIGLCRRIPQCDQYVRKGHWLKAHYPLTAELTGAQVGILGLGRIGKEIAARCCAFKMQISYHGRTQQANQPYRYYSDLVAMARDVDWLVVIAPGSAETQGLVSREVLEALGPKGCLVNVARGSLVDETALVALLTSGKLGGAALDVFAQEPKVPEALFGLDNVLLLPHVGSATVQTRRAMGQLVIDNLAAHFAGRPLLTPVA</sequence>
<dbReference type="Pfam" id="PF02826">
    <property type="entry name" value="2-Hacid_dh_C"/>
    <property type="match status" value="1"/>
</dbReference>
<gene>
    <name evidence="7" type="ORF">FHR98_000463</name>
</gene>
<dbReference type="Gene3D" id="3.40.50.720">
    <property type="entry name" value="NAD(P)-binding Rossmann-like Domain"/>
    <property type="match status" value="2"/>
</dbReference>
<dbReference type="InterPro" id="IPR050223">
    <property type="entry name" value="D-isomer_2-hydroxyacid_DH"/>
</dbReference>
<dbReference type="EMBL" id="JACHXA010000001">
    <property type="protein sequence ID" value="MBB3064198.1"/>
    <property type="molecule type" value="Genomic_DNA"/>
</dbReference>
<proteinExistence type="inferred from homology"/>
<evidence type="ECO:0000256" key="4">
    <source>
        <dbReference type="RuleBase" id="RU003719"/>
    </source>
</evidence>
<evidence type="ECO:0000256" key="1">
    <source>
        <dbReference type="ARBA" id="ARBA00022857"/>
    </source>
</evidence>
<comment type="caution">
    <text evidence="7">The sequence shown here is derived from an EMBL/GenBank/DDBJ whole genome shotgun (WGS) entry which is preliminary data.</text>
</comment>
<dbReference type="Pfam" id="PF00389">
    <property type="entry name" value="2-Hacid_dh"/>
    <property type="match status" value="1"/>
</dbReference>